<proteinExistence type="predicted"/>
<organism evidence="2 3">
    <name type="scientific">Epilithonimonas arachidiradicis</name>
    <dbReference type="NCBI Taxonomy" id="1617282"/>
    <lineage>
        <taxon>Bacteria</taxon>
        <taxon>Pseudomonadati</taxon>
        <taxon>Bacteroidota</taxon>
        <taxon>Flavobacteriia</taxon>
        <taxon>Flavobacteriales</taxon>
        <taxon>Weeksellaceae</taxon>
        <taxon>Chryseobacterium group</taxon>
        <taxon>Epilithonimonas</taxon>
    </lineage>
</organism>
<protein>
    <submittedName>
        <fullName evidence="2">Uncharacterized protein</fullName>
    </submittedName>
</protein>
<gene>
    <name evidence="2" type="ORF">BXY58_3419</name>
    <name evidence="1" type="ORF">GCM10007332_22920</name>
</gene>
<evidence type="ECO:0000313" key="3">
    <source>
        <dbReference type="Proteomes" id="UP000285906"/>
    </source>
</evidence>
<comment type="caution">
    <text evidence="2">The sequence shown here is derived from an EMBL/GenBank/DDBJ whole genome shotgun (WGS) entry which is preliminary data.</text>
</comment>
<dbReference type="Proteomes" id="UP000658202">
    <property type="component" value="Unassembled WGS sequence"/>
</dbReference>
<accession>A0A420CLD5</accession>
<reference evidence="4" key="3">
    <citation type="journal article" date="2019" name="Int. J. Syst. Evol. Microbiol.">
        <title>The Global Catalogue of Microorganisms (GCM) 10K type strain sequencing project: providing services to taxonomists for standard genome sequencing and annotation.</title>
        <authorList>
            <consortium name="The Broad Institute Genomics Platform"/>
            <consortium name="The Broad Institute Genome Sequencing Center for Infectious Disease"/>
            <person name="Wu L."/>
            <person name="Ma J."/>
        </authorList>
    </citation>
    <scope>NUCLEOTIDE SEQUENCE [LARGE SCALE GENOMIC DNA]</scope>
    <source>
        <strain evidence="4">CCM 8490</strain>
    </source>
</reference>
<sequence>MRLPIILLTLSYLVFGQSSKVDYKIGKKIHGNFLGNGKKVTATAIKTKEANGNPVEDGTPAEFEIRFSDSQLKPIKVGCCETILINEGDLNNDGTDEISTYQAPMNGCTYTMTTYSFIKENWIKIVQPFLIPTGCENLTEKDLQNRVFKENKNVYFLANDMSNEKGKLIRRKAVYR</sequence>
<keyword evidence="4" id="KW-1185">Reference proteome</keyword>
<evidence type="ECO:0000313" key="4">
    <source>
        <dbReference type="Proteomes" id="UP000658202"/>
    </source>
</evidence>
<evidence type="ECO:0000313" key="1">
    <source>
        <dbReference type="EMBL" id="GGG60609.1"/>
    </source>
</evidence>
<dbReference type="OrthoDB" id="637392at2"/>
<dbReference type="EMBL" id="RAQH01000012">
    <property type="protein sequence ID" value="RKE79152.1"/>
    <property type="molecule type" value="Genomic_DNA"/>
</dbReference>
<dbReference type="EMBL" id="BMCW01000004">
    <property type="protein sequence ID" value="GGG60609.1"/>
    <property type="molecule type" value="Genomic_DNA"/>
</dbReference>
<reference evidence="2 3" key="2">
    <citation type="submission" date="2018-09" db="EMBL/GenBank/DDBJ databases">
        <title>Genomic Encyclopedia of Archaeal and Bacterial Type Strains, Phase II (KMG-II): from individual species to whole genera.</title>
        <authorList>
            <person name="Goeker M."/>
        </authorList>
    </citation>
    <scope>NUCLEOTIDE SEQUENCE [LARGE SCALE GENOMIC DNA]</scope>
    <source>
        <strain evidence="2 3">DSM 27620</strain>
    </source>
</reference>
<dbReference type="AlphaFoldDB" id="A0A420CLD5"/>
<dbReference type="Proteomes" id="UP000285906">
    <property type="component" value="Unassembled WGS sequence"/>
</dbReference>
<evidence type="ECO:0000313" key="2">
    <source>
        <dbReference type="EMBL" id="RKE79152.1"/>
    </source>
</evidence>
<reference evidence="1" key="1">
    <citation type="journal article" date="2014" name="Int. J. Syst. Evol. Microbiol.">
        <title>Complete genome of a new Firmicutes species belonging to the dominant human colonic microbiota ('Ruminococcus bicirculans') reveals two chromosomes and a selective capacity to utilize plant glucans.</title>
        <authorList>
            <consortium name="NISC Comparative Sequencing Program"/>
            <person name="Wegmann U."/>
            <person name="Louis P."/>
            <person name="Goesmann A."/>
            <person name="Henrissat B."/>
            <person name="Duncan S.H."/>
            <person name="Flint H.J."/>
        </authorList>
    </citation>
    <scope>NUCLEOTIDE SEQUENCE</scope>
    <source>
        <strain evidence="1">CCM 8490</strain>
    </source>
</reference>
<dbReference type="RefSeq" id="WP_120214940.1">
    <property type="nucleotide sequence ID" value="NZ_BMCW01000004.1"/>
</dbReference>
<reference evidence="1" key="4">
    <citation type="submission" date="2024-05" db="EMBL/GenBank/DDBJ databases">
        <authorList>
            <person name="Sun Q."/>
            <person name="Sedlacek I."/>
        </authorList>
    </citation>
    <scope>NUCLEOTIDE SEQUENCE</scope>
    <source>
        <strain evidence="1">CCM 8490</strain>
    </source>
</reference>
<name>A0A420CLD5_9FLAO</name>